<evidence type="ECO:0000256" key="1">
    <source>
        <dbReference type="SAM" id="MobiDB-lite"/>
    </source>
</evidence>
<keyword evidence="2" id="KW-0812">Transmembrane</keyword>
<keyword evidence="2" id="KW-0472">Membrane</keyword>
<dbReference type="Proteomes" id="UP000326464">
    <property type="component" value="Unassembled WGS sequence"/>
</dbReference>
<dbReference type="AlphaFoldDB" id="A0A7X1TN47"/>
<evidence type="ECO:0008006" key="5">
    <source>
        <dbReference type="Google" id="ProtNLM"/>
    </source>
</evidence>
<feature type="transmembrane region" description="Helical" evidence="2">
    <location>
        <begin position="79"/>
        <end position="101"/>
    </location>
</feature>
<evidence type="ECO:0000313" key="3">
    <source>
        <dbReference type="EMBL" id="MPY10332.1"/>
    </source>
</evidence>
<sequence length="153" mass="16182">MSHDPYPGERPPAGRPENPYDDAAGRSDQRQGTAPYQSVPPHHQPYQQPYQQPFASGGYQPGYYQPSSQAMAGTSAAQLSLIFGIVGFFMAGFVLGPLAIWQASKAESMGVPATAGKILGWIVTILNVLAIVGLIVFFVVVFAGFGASAGYST</sequence>
<evidence type="ECO:0000256" key="2">
    <source>
        <dbReference type="SAM" id="Phobius"/>
    </source>
</evidence>
<proteinExistence type="predicted"/>
<protein>
    <recommendedName>
        <fullName evidence="5">DUF4190 domain-containing protein</fullName>
    </recommendedName>
</protein>
<comment type="caution">
    <text evidence="3">The sequence shown here is derived from an EMBL/GenBank/DDBJ whole genome shotgun (WGS) entry which is preliminary data.</text>
</comment>
<organism evidence="3 4">
    <name type="scientific">Arthrobacter bussei</name>
    <dbReference type="NCBI Taxonomy" id="2594179"/>
    <lineage>
        <taxon>Bacteria</taxon>
        <taxon>Bacillati</taxon>
        <taxon>Actinomycetota</taxon>
        <taxon>Actinomycetes</taxon>
        <taxon>Micrococcales</taxon>
        <taxon>Micrococcaceae</taxon>
        <taxon>Arthrobacter</taxon>
    </lineage>
</organism>
<dbReference type="RefSeq" id="WP_152813123.1">
    <property type="nucleotide sequence ID" value="NZ_VJXX01000001.1"/>
</dbReference>
<feature type="transmembrane region" description="Helical" evidence="2">
    <location>
        <begin position="121"/>
        <end position="145"/>
    </location>
</feature>
<keyword evidence="4" id="KW-1185">Reference proteome</keyword>
<name>A0A7X1TN47_9MICC</name>
<dbReference type="OrthoDB" id="4954763at2"/>
<keyword evidence="2" id="KW-1133">Transmembrane helix</keyword>
<feature type="region of interest" description="Disordered" evidence="1">
    <location>
        <begin position="1"/>
        <end position="61"/>
    </location>
</feature>
<evidence type="ECO:0000313" key="4">
    <source>
        <dbReference type="Proteomes" id="UP000326464"/>
    </source>
</evidence>
<reference evidence="4" key="1">
    <citation type="submission" date="2019-07" db="EMBL/GenBank/DDBJ databases">
        <title>Arthrobacter KR32 sp. nov., isolated from mountain cheese made of cows milk.</title>
        <authorList>
            <person name="Flegler A."/>
        </authorList>
    </citation>
    <scope>NUCLEOTIDE SEQUENCE [LARGE SCALE GENOMIC DNA]</scope>
    <source>
        <strain evidence="4">KR32</strain>
    </source>
</reference>
<gene>
    <name evidence="3" type="ORF">FNH21_06285</name>
</gene>
<dbReference type="EMBL" id="VJXX01000001">
    <property type="protein sequence ID" value="MPY10332.1"/>
    <property type="molecule type" value="Genomic_DNA"/>
</dbReference>
<feature type="compositionally biased region" description="Low complexity" evidence="1">
    <location>
        <begin position="35"/>
        <end position="53"/>
    </location>
</feature>
<accession>A0A7X1TN47</accession>